<dbReference type="GO" id="GO:0008270">
    <property type="term" value="F:zinc ion binding"/>
    <property type="evidence" value="ECO:0007669"/>
    <property type="project" value="UniProtKB-KW"/>
</dbReference>
<feature type="region of interest" description="Disordered" evidence="12">
    <location>
        <begin position="94"/>
        <end position="124"/>
    </location>
</feature>
<evidence type="ECO:0000256" key="10">
    <source>
        <dbReference type="ARBA" id="ARBA00023242"/>
    </source>
</evidence>
<feature type="domain" description="C2H2-type" evidence="13">
    <location>
        <begin position="227"/>
        <end position="250"/>
    </location>
</feature>
<keyword evidence="15" id="KW-1185">Reference proteome</keyword>
<keyword evidence="8" id="KW-0238">DNA-binding</keyword>
<dbReference type="PROSITE" id="PS50157">
    <property type="entry name" value="ZINC_FINGER_C2H2_2"/>
    <property type="match status" value="2"/>
</dbReference>
<name>A0A553R7I4_9TELE</name>
<keyword evidence="6" id="KW-0862">Zinc</keyword>
<dbReference type="InterPro" id="IPR036236">
    <property type="entry name" value="Znf_C2H2_sf"/>
</dbReference>
<dbReference type="PANTHER" id="PTHR22979">
    <property type="entry name" value="ZINC FINGER PROTEIN-RELATED"/>
    <property type="match status" value="1"/>
</dbReference>
<keyword evidence="7" id="KW-0805">Transcription regulation</keyword>
<dbReference type="FunFam" id="3.30.160.60:FF:000270">
    <property type="entry name" value="Zinc finger protein 512"/>
    <property type="match status" value="1"/>
</dbReference>
<dbReference type="PANTHER" id="PTHR22979:SF2">
    <property type="entry name" value="ZINC FINGER PROTEIN 512"/>
    <property type="match status" value="1"/>
</dbReference>
<proteinExistence type="inferred from homology"/>
<dbReference type="GO" id="GO:0003677">
    <property type="term" value="F:DNA binding"/>
    <property type="evidence" value="ECO:0007669"/>
    <property type="project" value="UniProtKB-KW"/>
</dbReference>
<protein>
    <recommendedName>
        <fullName evidence="13">C2H2-type domain-containing protein</fullName>
    </recommendedName>
</protein>
<evidence type="ECO:0000256" key="6">
    <source>
        <dbReference type="ARBA" id="ARBA00022833"/>
    </source>
</evidence>
<dbReference type="InterPro" id="IPR048408">
    <property type="entry name" value="ZNF512_C2HC"/>
</dbReference>
<evidence type="ECO:0000256" key="5">
    <source>
        <dbReference type="ARBA" id="ARBA00022771"/>
    </source>
</evidence>
<reference evidence="14 15" key="1">
    <citation type="journal article" date="2019" name="Sci. Data">
        <title>Hybrid genome assembly and annotation of Danionella translucida.</title>
        <authorList>
            <person name="Kadobianskyi M."/>
            <person name="Schulze L."/>
            <person name="Schuelke M."/>
            <person name="Judkewitz B."/>
        </authorList>
    </citation>
    <scope>NUCLEOTIDE SEQUENCE [LARGE SCALE GENOMIC DNA]</scope>
    <source>
        <strain evidence="14 15">Bolton</strain>
    </source>
</reference>
<evidence type="ECO:0000256" key="3">
    <source>
        <dbReference type="ARBA" id="ARBA00022723"/>
    </source>
</evidence>
<sequence>MKPPKRETRSKKKTKRLLNRKKFHNLHPVILRTTDASDQDLCCSSVVLSTPTNGLESQNRHKHQTNRVMLENNGHHADTISPRVTVIACSAQLTQKVHRDDGSQEQPSSPHRKKEPRVYAPGSQEEKWQLQILAKGRASCPKCKSVGRKTVEGLMKHLEACKPHFPDTGNETADRAMKGKLRNALKRLGKLKCSREGCTGSFTSIMGYLYHMKKCGKEAAELEKLMVNCKHCGKAYGSRSGLEYHLKNKHGTMAEESEEVLNQKETIPERTAGGRGKRLSAQVAGVHMREIASQEMLKEWPKKKIQHDLVPDDRKYSRPGLPAFSQETLRKWKNGVKLNKKVLCPNKGCNCIYTSVSGLKAHLGICSFGEFVTGKYKCLICKKEFYSESGVKYHINSIHSQEWFVVSSKSKSSKLNKPHKAQAKEDCLQDPDLPSPNAGLGFPQVSGTWQDRETVMPMPNETTPEELENND</sequence>
<comment type="similarity">
    <text evidence="2">Belongs to the krueppel C2H2-type zinc-finger protein family.</text>
</comment>
<organism evidence="14 15">
    <name type="scientific">Danionella cerebrum</name>
    <dbReference type="NCBI Taxonomy" id="2873325"/>
    <lineage>
        <taxon>Eukaryota</taxon>
        <taxon>Metazoa</taxon>
        <taxon>Chordata</taxon>
        <taxon>Craniata</taxon>
        <taxon>Vertebrata</taxon>
        <taxon>Euteleostomi</taxon>
        <taxon>Actinopterygii</taxon>
        <taxon>Neopterygii</taxon>
        <taxon>Teleostei</taxon>
        <taxon>Ostariophysi</taxon>
        <taxon>Cypriniformes</taxon>
        <taxon>Danionidae</taxon>
        <taxon>Danioninae</taxon>
        <taxon>Danionella</taxon>
    </lineage>
</organism>
<dbReference type="Gene3D" id="3.30.160.60">
    <property type="entry name" value="Classic Zinc Finger"/>
    <property type="match status" value="3"/>
</dbReference>
<comment type="subcellular location">
    <subcellularLocation>
        <location evidence="1">Nucleus</location>
    </subcellularLocation>
</comment>
<dbReference type="Proteomes" id="UP000316079">
    <property type="component" value="Unassembled WGS sequence"/>
</dbReference>
<feature type="region of interest" description="Disordered" evidence="12">
    <location>
        <begin position="419"/>
        <end position="471"/>
    </location>
</feature>
<dbReference type="SMART" id="SM00355">
    <property type="entry name" value="ZnF_C2H2"/>
    <property type="match status" value="3"/>
</dbReference>
<evidence type="ECO:0000259" key="13">
    <source>
        <dbReference type="PROSITE" id="PS50157"/>
    </source>
</evidence>
<dbReference type="GO" id="GO:0005634">
    <property type="term" value="C:nucleus"/>
    <property type="evidence" value="ECO:0007669"/>
    <property type="project" value="UniProtKB-SubCell"/>
</dbReference>
<accession>A0A553R7I4</accession>
<gene>
    <name evidence="14" type="ORF">DNTS_028486</name>
</gene>
<keyword evidence="5 11" id="KW-0863">Zinc-finger</keyword>
<keyword evidence="3" id="KW-0479">Metal-binding</keyword>
<dbReference type="InterPro" id="IPR052274">
    <property type="entry name" value="Krueppel_C2H2_Zn-finger"/>
</dbReference>
<dbReference type="Pfam" id="PF00096">
    <property type="entry name" value="zf-C2H2"/>
    <property type="match status" value="1"/>
</dbReference>
<dbReference type="PROSITE" id="PS00028">
    <property type="entry name" value="ZINC_FINGER_C2H2_1"/>
    <property type="match status" value="2"/>
</dbReference>
<dbReference type="EMBL" id="SRMA01025189">
    <property type="protein sequence ID" value="TRY98128.1"/>
    <property type="molecule type" value="Genomic_DNA"/>
</dbReference>
<evidence type="ECO:0000256" key="2">
    <source>
        <dbReference type="ARBA" id="ARBA00006991"/>
    </source>
</evidence>
<evidence type="ECO:0000256" key="11">
    <source>
        <dbReference type="PROSITE-ProRule" id="PRU00042"/>
    </source>
</evidence>
<evidence type="ECO:0000256" key="1">
    <source>
        <dbReference type="ARBA" id="ARBA00004123"/>
    </source>
</evidence>
<dbReference type="OrthoDB" id="9949647at2759"/>
<evidence type="ECO:0000313" key="15">
    <source>
        <dbReference type="Proteomes" id="UP000316079"/>
    </source>
</evidence>
<dbReference type="Pfam" id="PF21276">
    <property type="entry name" value="ZNF512_C2HC"/>
    <property type="match status" value="2"/>
</dbReference>
<comment type="caution">
    <text evidence="14">The sequence shown here is derived from an EMBL/GenBank/DDBJ whole genome shotgun (WGS) entry which is preliminary data.</text>
</comment>
<evidence type="ECO:0000256" key="8">
    <source>
        <dbReference type="ARBA" id="ARBA00023125"/>
    </source>
</evidence>
<evidence type="ECO:0000256" key="12">
    <source>
        <dbReference type="SAM" id="MobiDB-lite"/>
    </source>
</evidence>
<evidence type="ECO:0000313" key="14">
    <source>
        <dbReference type="EMBL" id="TRY98128.1"/>
    </source>
</evidence>
<evidence type="ECO:0000256" key="9">
    <source>
        <dbReference type="ARBA" id="ARBA00023163"/>
    </source>
</evidence>
<keyword evidence="10" id="KW-0539">Nucleus</keyword>
<keyword evidence="4" id="KW-0677">Repeat</keyword>
<keyword evidence="9" id="KW-0804">Transcription</keyword>
<feature type="domain" description="C2H2-type" evidence="13">
    <location>
        <begin position="376"/>
        <end position="404"/>
    </location>
</feature>
<evidence type="ECO:0000256" key="4">
    <source>
        <dbReference type="ARBA" id="ARBA00022737"/>
    </source>
</evidence>
<evidence type="ECO:0000256" key="7">
    <source>
        <dbReference type="ARBA" id="ARBA00023015"/>
    </source>
</evidence>
<dbReference type="SUPFAM" id="SSF57667">
    <property type="entry name" value="beta-beta-alpha zinc fingers"/>
    <property type="match status" value="4"/>
</dbReference>
<dbReference type="AlphaFoldDB" id="A0A553R7I4"/>
<dbReference type="InterPro" id="IPR013087">
    <property type="entry name" value="Znf_C2H2_type"/>
</dbReference>